<feature type="transmembrane region" description="Helical" evidence="1">
    <location>
        <begin position="114"/>
        <end position="134"/>
    </location>
</feature>
<feature type="transmembrane region" description="Helical" evidence="1">
    <location>
        <begin position="247"/>
        <end position="267"/>
    </location>
</feature>
<reference evidence="2" key="2">
    <citation type="submission" date="2020-09" db="EMBL/GenBank/DDBJ databases">
        <authorList>
            <person name="Sun Q."/>
            <person name="Ohkuma M."/>
        </authorList>
    </citation>
    <scope>NUCLEOTIDE SEQUENCE</scope>
    <source>
        <strain evidence="2">JCM 3313</strain>
    </source>
</reference>
<dbReference type="RefSeq" id="WP_189222939.1">
    <property type="nucleotide sequence ID" value="NZ_BMRG01000003.1"/>
</dbReference>
<feature type="transmembrane region" description="Helical" evidence="1">
    <location>
        <begin position="74"/>
        <end position="94"/>
    </location>
</feature>
<reference evidence="2" key="1">
    <citation type="journal article" date="2014" name="Int. J. Syst. Evol. Microbiol.">
        <title>Complete genome sequence of Corynebacterium casei LMG S-19264T (=DSM 44701T), isolated from a smear-ripened cheese.</title>
        <authorList>
            <consortium name="US DOE Joint Genome Institute (JGI-PGF)"/>
            <person name="Walter F."/>
            <person name="Albersmeier A."/>
            <person name="Kalinowski J."/>
            <person name="Ruckert C."/>
        </authorList>
    </citation>
    <scope>NUCLEOTIDE SEQUENCE</scope>
    <source>
        <strain evidence="2">JCM 3313</strain>
    </source>
</reference>
<feature type="transmembrane region" description="Helical" evidence="1">
    <location>
        <begin position="279"/>
        <end position="298"/>
    </location>
</feature>
<sequence>MTKTWHRPTLWLAVVMTALTAVALGGLLLDDRVLQDSPVWLKPFKFAVSLALYSITLSWLLSLPHKGKRWTSGLATTIAVIMLLDVGLVAAQAARGQFSHFNTSDDPFTRLVQAAFATTIPVMFLANVALALIMAGQRLGDRSLALAVRGGLGLAVLGMASGYLMVFANRGRRSAVPDAAGNVVQLSGGHTVGAPDGGAGLPVTAWSTTGGDLRIPHFVGMHGLQVVLLLALGLTALGVAERTRARLVLVAVAGYTGLFGLLTWQALRGEPLLRPGAAVLAALVVLAAATAAGVAWALRDAAAAPGPVRPPVLRR</sequence>
<accession>A0A918ECE0</accession>
<feature type="transmembrane region" description="Helical" evidence="1">
    <location>
        <begin position="9"/>
        <end position="29"/>
    </location>
</feature>
<feature type="transmembrane region" description="Helical" evidence="1">
    <location>
        <begin position="219"/>
        <end position="240"/>
    </location>
</feature>
<proteinExistence type="predicted"/>
<keyword evidence="3" id="KW-1185">Reference proteome</keyword>
<feature type="transmembrane region" description="Helical" evidence="1">
    <location>
        <begin position="44"/>
        <end position="62"/>
    </location>
</feature>
<gene>
    <name evidence="2" type="ORF">GCM10010185_20320</name>
</gene>
<keyword evidence="1" id="KW-0472">Membrane</keyword>
<organism evidence="2 3">
    <name type="scientific">Saccharothrix coeruleofusca</name>
    <dbReference type="NCBI Taxonomy" id="33919"/>
    <lineage>
        <taxon>Bacteria</taxon>
        <taxon>Bacillati</taxon>
        <taxon>Actinomycetota</taxon>
        <taxon>Actinomycetes</taxon>
        <taxon>Pseudonocardiales</taxon>
        <taxon>Pseudonocardiaceae</taxon>
        <taxon>Saccharothrix</taxon>
    </lineage>
</organism>
<comment type="caution">
    <text evidence="2">The sequence shown here is derived from an EMBL/GenBank/DDBJ whole genome shotgun (WGS) entry which is preliminary data.</text>
</comment>
<keyword evidence="1" id="KW-1133">Transmembrane helix</keyword>
<dbReference type="EMBL" id="BMRG01000003">
    <property type="protein sequence ID" value="GGP48274.1"/>
    <property type="molecule type" value="Genomic_DNA"/>
</dbReference>
<dbReference type="AlphaFoldDB" id="A0A918ECE0"/>
<keyword evidence="1" id="KW-0812">Transmembrane</keyword>
<feature type="transmembrane region" description="Helical" evidence="1">
    <location>
        <begin position="146"/>
        <end position="168"/>
    </location>
</feature>
<name>A0A918ECE0_9PSEU</name>
<protein>
    <submittedName>
        <fullName evidence="2">Uncharacterized protein</fullName>
    </submittedName>
</protein>
<evidence type="ECO:0000313" key="3">
    <source>
        <dbReference type="Proteomes" id="UP000639606"/>
    </source>
</evidence>
<dbReference type="Proteomes" id="UP000639606">
    <property type="component" value="Unassembled WGS sequence"/>
</dbReference>
<evidence type="ECO:0000256" key="1">
    <source>
        <dbReference type="SAM" id="Phobius"/>
    </source>
</evidence>
<evidence type="ECO:0000313" key="2">
    <source>
        <dbReference type="EMBL" id="GGP48274.1"/>
    </source>
</evidence>